<gene>
    <name evidence="1" type="ORF">SAMN06296036_13519</name>
</gene>
<reference evidence="2" key="1">
    <citation type="submission" date="2017-04" db="EMBL/GenBank/DDBJ databases">
        <authorList>
            <person name="Varghese N."/>
            <person name="Submissions S."/>
        </authorList>
    </citation>
    <scope>NUCLEOTIDE SEQUENCE [LARGE SCALE GENOMIC DNA]</scope>
    <source>
        <strain evidence="2">RKEM611</strain>
    </source>
</reference>
<protein>
    <submittedName>
        <fullName evidence="1">Uncharacterized protein</fullName>
    </submittedName>
</protein>
<name>A0A1Y6CVM9_9BACT</name>
<dbReference type="RefSeq" id="WP_132325621.1">
    <property type="nucleotide sequence ID" value="NZ_FWZT01000035.1"/>
</dbReference>
<keyword evidence="2" id="KW-1185">Reference proteome</keyword>
<sequence length="264" mass="30498">MKKMDWNLIMEKTPLELAIELVHREKETNSWAKLSTRTGLAINTLRSVERQDFDTSEETIYSIIAGLECPTLAWDIARKFFSTKSLTKLVEKAKAFAKDRPVRTPNEDFYDPVFQHILMYSFSGLKVDSYLKRFPNHSETVDLLYESGVLEKSNEEGILVCPFYDRKDPLVSMKLAKARLDVFLAYEKRNISGPVLDMVERVDLEGFLKIRKIIWKAFDEATDIALLHESRDGIDLSMSLMCIAFGLSKEQKDEIKTLRDKENI</sequence>
<accession>A0A1Y6CVM9</accession>
<evidence type="ECO:0000313" key="1">
    <source>
        <dbReference type="EMBL" id="SMF80484.1"/>
    </source>
</evidence>
<evidence type="ECO:0000313" key="2">
    <source>
        <dbReference type="Proteomes" id="UP000192907"/>
    </source>
</evidence>
<organism evidence="1 2">
    <name type="scientific">Pseudobacteriovorax antillogorgiicola</name>
    <dbReference type="NCBI Taxonomy" id="1513793"/>
    <lineage>
        <taxon>Bacteria</taxon>
        <taxon>Pseudomonadati</taxon>
        <taxon>Bdellovibrionota</taxon>
        <taxon>Oligoflexia</taxon>
        <taxon>Oligoflexales</taxon>
        <taxon>Pseudobacteriovoracaceae</taxon>
        <taxon>Pseudobacteriovorax</taxon>
    </lineage>
</organism>
<dbReference type="Proteomes" id="UP000192907">
    <property type="component" value="Unassembled WGS sequence"/>
</dbReference>
<proteinExistence type="predicted"/>
<dbReference type="EMBL" id="FWZT01000035">
    <property type="protein sequence ID" value="SMF80484.1"/>
    <property type="molecule type" value="Genomic_DNA"/>
</dbReference>
<dbReference type="AlphaFoldDB" id="A0A1Y6CVM9"/>